<evidence type="ECO:0000256" key="1">
    <source>
        <dbReference type="ARBA" id="ARBA00004514"/>
    </source>
</evidence>
<accession>A0A6N6N349</accession>
<evidence type="ECO:0000256" key="3">
    <source>
        <dbReference type="ARBA" id="ARBA00022490"/>
    </source>
</evidence>
<dbReference type="NCBIfam" id="TIGR00208">
    <property type="entry name" value="fliS"/>
    <property type="match status" value="1"/>
</dbReference>
<keyword evidence="7" id="KW-0969">Cilium</keyword>
<dbReference type="CDD" id="cd16098">
    <property type="entry name" value="FliS"/>
    <property type="match status" value="1"/>
</dbReference>
<evidence type="ECO:0000256" key="6">
    <source>
        <dbReference type="SAM" id="MobiDB-lite"/>
    </source>
</evidence>
<dbReference type="PANTHER" id="PTHR34773">
    <property type="entry name" value="FLAGELLAR SECRETION CHAPERONE FLIS"/>
    <property type="match status" value="1"/>
</dbReference>
<dbReference type="GO" id="GO:0071973">
    <property type="term" value="P:bacterial-type flagellum-dependent cell motility"/>
    <property type="evidence" value="ECO:0007669"/>
    <property type="project" value="TreeGrafter"/>
</dbReference>
<dbReference type="Pfam" id="PF02561">
    <property type="entry name" value="FliS"/>
    <property type="match status" value="1"/>
</dbReference>
<organism evidence="7 8">
    <name type="scientific">Pseudodesulfovibrio senegalensis</name>
    <dbReference type="NCBI Taxonomy" id="1721087"/>
    <lineage>
        <taxon>Bacteria</taxon>
        <taxon>Pseudomonadati</taxon>
        <taxon>Thermodesulfobacteriota</taxon>
        <taxon>Desulfovibrionia</taxon>
        <taxon>Desulfovibrionales</taxon>
        <taxon>Desulfovibrionaceae</taxon>
    </lineage>
</organism>
<keyword evidence="8" id="KW-1185">Reference proteome</keyword>
<dbReference type="EMBL" id="WAIE01000002">
    <property type="protein sequence ID" value="KAB1442381.1"/>
    <property type="molecule type" value="Genomic_DNA"/>
</dbReference>
<dbReference type="InterPro" id="IPR003713">
    <property type="entry name" value="FliS"/>
</dbReference>
<comment type="similarity">
    <text evidence="2">Belongs to the FliS family.</text>
</comment>
<dbReference type="GO" id="GO:0005829">
    <property type="term" value="C:cytosol"/>
    <property type="evidence" value="ECO:0007669"/>
    <property type="project" value="UniProtKB-SubCell"/>
</dbReference>
<dbReference type="Gene3D" id="1.20.120.340">
    <property type="entry name" value="Flagellar protein FliS"/>
    <property type="match status" value="1"/>
</dbReference>
<dbReference type="PANTHER" id="PTHR34773:SF1">
    <property type="entry name" value="FLAGELLAR SECRETION CHAPERONE FLIS"/>
    <property type="match status" value="1"/>
</dbReference>
<comment type="subcellular location">
    <subcellularLocation>
        <location evidence="1">Cytoplasm</location>
        <location evidence="1">Cytosol</location>
    </subcellularLocation>
</comment>
<evidence type="ECO:0000313" key="7">
    <source>
        <dbReference type="EMBL" id="KAB1442381.1"/>
    </source>
</evidence>
<evidence type="ECO:0000256" key="4">
    <source>
        <dbReference type="ARBA" id="ARBA00022795"/>
    </source>
</evidence>
<feature type="compositionally biased region" description="Low complexity" evidence="6">
    <location>
        <begin position="163"/>
        <end position="172"/>
    </location>
</feature>
<dbReference type="Proteomes" id="UP000438699">
    <property type="component" value="Unassembled WGS sequence"/>
</dbReference>
<gene>
    <name evidence="7" type="primary">fliS</name>
    <name evidence="7" type="ORF">F8A88_08030</name>
</gene>
<dbReference type="SUPFAM" id="SSF101116">
    <property type="entry name" value="Flagellar export chaperone FliS"/>
    <property type="match status" value="1"/>
</dbReference>
<feature type="compositionally biased region" description="Pro residues" evidence="6">
    <location>
        <begin position="223"/>
        <end position="233"/>
    </location>
</feature>
<feature type="compositionally biased region" description="Low complexity" evidence="6">
    <location>
        <begin position="241"/>
        <end position="252"/>
    </location>
</feature>
<feature type="compositionally biased region" description="Basic and acidic residues" evidence="6">
    <location>
        <begin position="173"/>
        <end position="182"/>
    </location>
</feature>
<feature type="compositionally biased region" description="Low complexity" evidence="6">
    <location>
        <begin position="136"/>
        <end position="148"/>
    </location>
</feature>
<evidence type="ECO:0000313" key="8">
    <source>
        <dbReference type="Proteomes" id="UP000438699"/>
    </source>
</evidence>
<dbReference type="GO" id="GO:0044780">
    <property type="term" value="P:bacterial-type flagellum assembly"/>
    <property type="evidence" value="ECO:0007669"/>
    <property type="project" value="InterPro"/>
</dbReference>
<dbReference type="AlphaFoldDB" id="A0A6N6N349"/>
<evidence type="ECO:0000256" key="2">
    <source>
        <dbReference type="ARBA" id="ARBA00008787"/>
    </source>
</evidence>
<keyword evidence="3" id="KW-0963">Cytoplasm</keyword>
<dbReference type="RefSeq" id="WP_151150602.1">
    <property type="nucleotide sequence ID" value="NZ_WAIE01000002.1"/>
</dbReference>
<dbReference type="InterPro" id="IPR036584">
    <property type="entry name" value="FliS_sf"/>
</dbReference>
<name>A0A6N6N349_9BACT</name>
<feature type="region of interest" description="Disordered" evidence="6">
    <location>
        <begin position="128"/>
        <end position="252"/>
    </location>
</feature>
<evidence type="ECO:0000256" key="5">
    <source>
        <dbReference type="ARBA" id="ARBA00023186"/>
    </source>
</evidence>
<dbReference type="OrthoDB" id="5343669at2"/>
<feature type="compositionally biased region" description="Low complexity" evidence="6">
    <location>
        <begin position="203"/>
        <end position="222"/>
    </location>
</feature>
<reference evidence="7 8" key="1">
    <citation type="journal article" date="2017" name="Int. J. Syst. Evol. Microbiol.">
        <title>Desulfovibrio senegalensis sp. nov., a mesophilic sulfate reducer isolated from marine sediment.</title>
        <authorList>
            <person name="Thioye A."/>
            <person name="Gam Z.B.A."/>
            <person name="Mbengue M."/>
            <person name="Cayol J.L."/>
            <person name="Joseph-Bartoli M."/>
            <person name="Toure-Kane C."/>
            <person name="Labat M."/>
        </authorList>
    </citation>
    <scope>NUCLEOTIDE SEQUENCE [LARGE SCALE GENOMIC DNA]</scope>
    <source>
        <strain evidence="7 8">DSM 101509</strain>
    </source>
</reference>
<protein>
    <submittedName>
        <fullName evidence="7">Flagellar export chaperone FliS</fullName>
    </submittedName>
</protein>
<keyword evidence="5" id="KW-0143">Chaperone</keyword>
<proteinExistence type="inferred from homology"/>
<keyword evidence="7" id="KW-0966">Cell projection</keyword>
<keyword evidence="4" id="KW-1005">Bacterial flagellum biogenesis</keyword>
<keyword evidence="7" id="KW-0282">Flagellum</keyword>
<comment type="caution">
    <text evidence="7">The sequence shown here is derived from an EMBL/GenBank/DDBJ whole genome shotgun (WGS) entry which is preliminary data.</text>
</comment>
<sequence length="252" mass="26949">MSNPAKAYLTTQVETTTKGELLLMLYEAAIKFLKRAKIEMEKKDYAQKGIYISKAMDVISELANSLNKEKGGEITTNLHSLYMFCNIHLAKANIKMNPDMLDEVIRILDGIRSAYAQVVPAMEKGVVSPGVKGTEQPATPAAQAAPKPDIQPKASPPVPEIPDPAQTAAPETETAHEQKVEPAKAAPTKGEAPASAKAVEDSAPQQQPAAEPASAPKAKPAAKPAPPNQPMAPKPMVNPMRLRANNAYANNR</sequence>